<dbReference type="Proteomes" id="UP001301958">
    <property type="component" value="Unassembled WGS sequence"/>
</dbReference>
<gene>
    <name evidence="1" type="ORF">QBC38DRAFT_137743</name>
</gene>
<dbReference type="EMBL" id="MU865566">
    <property type="protein sequence ID" value="KAK4221267.1"/>
    <property type="molecule type" value="Genomic_DNA"/>
</dbReference>
<comment type="caution">
    <text evidence="1">The sequence shown here is derived from an EMBL/GenBank/DDBJ whole genome shotgun (WGS) entry which is preliminary data.</text>
</comment>
<proteinExistence type="predicted"/>
<sequence length="208" mass="23060">MQRTAFISSQRLVGKMGRKLSGKVAGKGGGPASRSRREGIQNGKVGLQSKYVIGPKYSGSRTTHTICRDWVIGDHAGQLPCGAWNLVRQMRLCQICLAMLTSPVWVGRLAEIGCSFGYFPEYHWFAKVSINQSPHSLSFERNRGTGADNCVNILSRTGHPTSTTRLSSLATIIIVHENTHTHTKYVFFDTSWTHRAVTALQNNSNKRK</sequence>
<evidence type="ECO:0000313" key="2">
    <source>
        <dbReference type="Proteomes" id="UP001301958"/>
    </source>
</evidence>
<keyword evidence="2" id="KW-1185">Reference proteome</keyword>
<protein>
    <submittedName>
        <fullName evidence="1">Uncharacterized protein</fullName>
    </submittedName>
</protein>
<reference evidence="1" key="2">
    <citation type="submission" date="2023-05" db="EMBL/GenBank/DDBJ databases">
        <authorList>
            <consortium name="Lawrence Berkeley National Laboratory"/>
            <person name="Steindorff A."/>
            <person name="Hensen N."/>
            <person name="Bonometti L."/>
            <person name="Westerberg I."/>
            <person name="Brannstrom I.O."/>
            <person name="Guillou S."/>
            <person name="Cros-Aarteil S."/>
            <person name="Calhoun S."/>
            <person name="Haridas S."/>
            <person name="Kuo A."/>
            <person name="Mondo S."/>
            <person name="Pangilinan J."/>
            <person name="Riley R."/>
            <person name="Labutti K."/>
            <person name="Andreopoulos B."/>
            <person name="Lipzen A."/>
            <person name="Chen C."/>
            <person name="Yanf M."/>
            <person name="Daum C."/>
            <person name="Ng V."/>
            <person name="Clum A."/>
            <person name="Ohm R."/>
            <person name="Martin F."/>
            <person name="Silar P."/>
            <person name="Natvig D."/>
            <person name="Lalanne C."/>
            <person name="Gautier V."/>
            <person name="Ament-Velasquez S.L."/>
            <person name="Kruys A."/>
            <person name="Hutchinson M.I."/>
            <person name="Powell A.J."/>
            <person name="Barry K."/>
            <person name="Miller A.N."/>
            <person name="Grigoriev I.V."/>
            <person name="Debuchy R."/>
            <person name="Gladieux P."/>
            <person name="Thoren M.H."/>
            <person name="Johannesson H."/>
        </authorList>
    </citation>
    <scope>NUCLEOTIDE SEQUENCE</scope>
    <source>
        <strain evidence="1">CBS 990.96</strain>
    </source>
</reference>
<reference evidence="1" key="1">
    <citation type="journal article" date="2023" name="Mol. Phylogenet. Evol.">
        <title>Genome-scale phylogeny and comparative genomics of the fungal order Sordariales.</title>
        <authorList>
            <person name="Hensen N."/>
            <person name="Bonometti L."/>
            <person name="Westerberg I."/>
            <person name="Brannstrom I.O."/>
            <person name="Guillou S."/>
            <person name="Cros-Aarteil S."/>
            <person name="Calhoun S."/>
            <person name="Haridas S."/>
            <person name="Kuo A."/>
            <person name="Mondo S."/>
            <person name="Pangilinan J."/>
            <person name="Riley R."/>
            <person name="LaButti K."/>
            <person name="Andreopoulos B."/>
            <person name="Lipzen A."/>
            <person name="Chen C."/>
            <person name="Yan M."/>
            <person name="Daum C."/>
            <person name="Ng V."/>
            <person name="Clum A."/>
            <person name="Steindorff A."/>
            <person name="Ohm R.A."/>
            <person name="Martin F."/>
            <person name="Silar P."/>
            <person name="Natvig D.O."/>
            <person name="Lalanne C."/>
            <person name="Gautier V."/>
            <person name="Ament-Velasquez S.L."/>
            <person name="Kruys A."/>
            <person name="Hutchinson M.I."/>
            <person name="Powell A.J."/>
            <person name="Barry K."/>
            <person name="Miller A.N."/>
            <person name="Grigoriev I.V."/>
            <person name="Debuchy R."/>
            <person name="Gladieux P."/>
            <person name="Hiltunen Thoren M."/>
            <person name="Johannesson H."/>
        </authorList>
    </citation>
    <scope>NUCLEOTIDE SEQUENCE</scope>
    <source>
        <strain evidence="1">CBS 990.96</strain>
    </source>
</reference>
<name>A0AAN6YR39_9PEZI</name>
<organism evidence="1 2">
    <name type="scientific">Podospora fimiseda</name>
    <dbReference type="NCBI Taxonomy" id="252190"/>
    <lineage>
        <taxon>Eukaryota</taxon>
        <taxon>Fungi</taxon>
        <taxon>Dikarya</taxon>
        <taxon>Ascomycota</taxon>
        <taxon>Pezizomycotina</taxon>
        <taxon>Sordariomycetes</taxon>
        <taxon>Sordariomycetidae</taxon>
        <taxon>Sordariales</taxon>
        <taxon>Podosporaceae</taxon>
        <taxon>Podospora</taxon>
    </lineage>
</organism>
<accession>A0AAN6YR39</accession>
<dbReference type="AlphaFoldDB" id="A0AAN6YR39"/>
<evidence type="ECO:0000313" key="1">
    <source>
        <dbReference type="EMBL" id="KAK4221267.1"/>
    </source>
</evidence>